<dbReference type="EMBL" id="RBXB01000001">
    <property type="protein sequence ID" value="RKT01081.1"/>
    <property type="molecule type" value="Genomic_DNA"/>
</dbReference>
<accession>A0A495SLD1</accession>
<dbReference type="AlphaFoldDB" id="A0A495SLD1"/>
<name>A0A495SLD1_9FLAO</name>
<dbReference type="RefSeq" id="WP_121460025.1">
    <property type="nucleotide sequence ID" value="NZ_RBXB01000001.1"/>
</dbReference>
<dbReference type="OrthoDB" id="9904935at2"/>
<dbReference type="Proteomes" id="UP000272428">
    <property type="component" value="Unassembled WGS sequence"/>
</dbReference>
<organism evidence="1 2">
    <name type="scientific">Chryseobacterium defluvii</name>
    <dbReference type="NCBI Taxonomy" id="160396"/>
    <lineage>
        <taxon>Bacteria</taxon>
        <taxon>Pseudomonadati</taxon>
        <taxon>Bacteroidota</taxon>
        <taxon>Flavobacteriia</taxon>
        <taxon>Flavobacteriales</taxon>
        <taxon>Weeksellaceae</taxon>
        <taxon>Chryseobacterium group</taxon>
        <taxon>Chryseobacterium</taxon>
    </lineage>
</organism>
<gene>
    <name evidence="1" type="ORF">BCF58_0292</name>
</gene>
<evidence type="ECO:0008006" key="3">
    <source>
        <dbReference type="Google" id="ProtNLM"/>
    </source>
</evidence>
<reference evidence="1 2" key="1">
    <citation type="submission" date="2018-10" db="EMBL/GenBank/DDBJ databases">
        <title>Genomic Encyclopedia of Archaeal and Bacterial Type Strains, Phase II (KMG-II): from individual species to whole genera.</title>
        <authorList>
            <person name="Goeker M."/>
        </authorList>
    </citation>
    <scope>NUCLEOTIDE SEQUENCE [LARGE SCALE GENOMIC DNA]</scope>
    <source>
        <strain evidence="1 2">DSM 14219</strain>
    </source>
</reference>
<evidence type="ECO:0000313" key="1">
    <source>
        <dbReference type="EMBL" id="RKT01081.1"/>
    </source>
</evidence>
<evidence type="ECO:0000313" key="2">
    <source>
        <dbReference type="Proteomes" id="UP000272428"/>
    </source>
</evidence>
<keyword evidence="2" id="KW-1185">Reference proteome</keyword>
<protein>
    <recommendedName>
        <fullName evidence="3">Lipoprotein</fullName>
    </recommendedName>
</protein>
<sequence>MKTTLFLLLAVLFFSCEENRDSEYYNPNHLIRVNFETKQAWDGGKELKIASENATNICTQIIRNSSAPEAIKYDILCFGANDKGTNFAYLKIKNSAVDGVYLIEYDNARALVHHSDSYFQADCGLKWIISEN</sequence>
<comment type="caution">
    <text evidence="1">The sequence shown here is derived from an EMBL/GenBank/DDBJ whole genome shotgun (WGS) entry which is preliminary data.</text>
</comment>
<dbReference type="PROSITE" id="PS51257">
    <property type="entry name" value="PROKAR_LIPOPROTEIN"/>
    <property type="match status" value="1"/>
</dbReference>
<proteinExistence type="predicted"/>